<dbReference type="Proteomes" id="UP001187192">
    <property type="component" value="Unassembled WGS sequence"/>
</dbReference>
<keyword evidence="5" id="KW-1185">Reference proteome</keyword>
<organism evidence="4 5">
    <name type="scientific">Ficus carica</name>
    <name type="common">Common fig</name>
    <dbReference type="NCBI Taxonomy" id="3494"/>
    <lineage>
        <taxon>Eukaryota</taxon>
        <taxon>Viridiplantae</taxon>
        <taxon>Streptophyta</taxon>
        <taxon>Embryophyta</taxon>
        <taxon>Tracheophyta</taxon>
        <taxon>Spermatophyta</taxon>
        <taxon>Magnoliopsida</taxon>
        <taxon>eudicotyledons</taxon>
        <taxon>Gunneridae</taxon>
        <taxon>Pentapetalae</taxon>
        <taxon>rosids</taxon>
        <taxon>fabids</taxon>
        <taxon>Rosales</taxon>
        <taxon>Moraceae</taxon>
        <taxon>Ficeae</taxon>
        <taxon>Ficus</taxon>
    </lineage>
</organism>
<dbReference type="PANTHER" id="PTHR32410:SF216">
    <property type="entry name" value="PHORBOL-ESTER_DAG-TYPE DOMAIN-CONTAINING PROTEIN"/>
    <property type="match status" value="1"/>
</dbReference>
<feature type="coiled-coil region" evidence="2">
    <location>
        <begin position="527"/>
        <end position="564"/>
    </location>
</feature>
<name>A0AA88D3K2_FICCA</name>
<dbReference type="InterPro" id="IPR004146">
    <property type="entry name" value="DC1"/>
</dbReference>
<dbReference type="PANTHER" id="PTHR32410">
    <property type="entry name" value="CYSTEINE/HISTIDINE-RICH C1 DOMAIN FAMILY PROTEIN"/>
    <property type="match status" value="1"/>
</dbReference>
<feature type="domain" description="DC1" evidence="3">
    <location>
        <begin position="62"/>
        <end position="112"/>
    </location>
</feature>
<dbReference type="InterPro" id="IPR046349">
    <property type="entry name" value="C1-like_sf"/>
</dbReference>
<accession>A0AA88D3K2</accession>
<dbReference type="InterPro" id="IPR053192">
    <property type="entry name" value="Vacuole_Formation_Reg"/>
</dbReference>
<protein>
    <recommendedName>
        <fullName evidence="3">DC1 domain-containing protein</fullName>
    </recommendedName>
</protein>
<evidence type="ECO:0000259" key="3">
    <source>
        <dbReference type="Pfam" id="PF03107"/>
    </source>
</evidence>
<feature type="domain" description="DC1" evidence="3">
    <location>
        <begin position="7"/>
        <end position="52"/>
    </location>
</feature>
<evidence type="ECO:0000256" key="1">
    <source>
        <dbReference type="ARBA" id="ARBA00022737"/>
    </source>
</evidence>
<evidence type="ECO:0000256" key="2">
    <source>
        <dbReference type="SAM" id="Coils"/>
    </source>
</evidence>
<reference evidence="4" key="1">
    <citation type="submission" date="2023-07" db="EMBL/GenBank/DDBJ databases">
        <title>draft genome sequence of fig (Ficus carica).</title>
        <authorList>
            <person name="Takahashi T."/>
            <person name="Nishimura K."/>
        </authorList>
    </citation>
    <scope>NUCLEOTIDE SEQUENCE</scope>
</reference>
<dbReference type="EMBL" id="BTGU01000015">
    <property type="protein sequence ID" value="GMN43090.1"/>
    <property type="molecule type" value="Genomic_DNA"/>
</dbReference>
<evidence type="ECO:0000313" key="4">
    <source>
        <dbReference type="EMBL" id="GMN43090.1"/>
    </source>
</evidence>
<keyword evidence="1" id="KW-0677">Repeat</keyword>
<proteinExistence type="predicted"/>
<gene>
    <name evidence="4" type="ORF">TIFTF001_012299</name>
</gene>
<sequence>MRPISHFSHEHVLQGHWVSKERVCNMCNGPISIKLYHYFCSQCRYYIHKECAKWPEHIDHSLHPPHRLTLQRRSLDDNVNRCCYCEKPFENYEYLYACEQLCSDFYMHRACAMIPVPTIMSNIDGSEEHNVVHFSCHQQPTILVDHRDSHKSRATCFACQSNRSGPVYSCTSKCVSLHLTVKCQSHDHLLSLVEKSSCEIQCDACQKSYEIGIEVVPEEFNHTRSLLFRCMDCTYNLHFLCGPLPHTINYEYHMHPLILSDHSVSKDDSNEYYCDVCEEERDQSFRIYYCEECKHAAHIHCLRYEIMKALKGDTEDAELEALGENRWNVLAIKSKDHQAKENLEKSTLKNIVDMLTKSEREMLIDPFGFNDSQKKVYRRNSYNLNDQGFGNFLFELKYFTPEEGLLKLLGEKYLRQQVENVDGYMIPETLARIFRKVLLKYGDLGGKRSLTPAMRSVTATLLCIVIDKMCKTKVEDITRDDLRHLHFYLTGIRNITSYKLNRYVDSFKHVVKSYLGFEAIRHEKGVSEKLDQRMATLEAEMERCKENREKLKRYTSEMSNFMKECWSKALEEKASTWGDRWF</sequence>
<dbReference type="SUPFAM" id="SSF57889">
    <property type="entry name" value="Cysteine-rich domain"/>
    <property type="match status" value="2"/>
</dbReference>
<dbReference type="InterPro" id="IPR013083">
    <property type="entry name" value="Znf_RING/FYVE/PHD"/>
</dbReference>
<dbReference type="Pfam" id="PF03107">
    <property type="entry name" value="C1_2"/>
    <property type="match status" value="3"/>
</dbReference>
<comment type="caution">
    <text evidence="4">The sequence shown here is derived from an EMBL/GenBank/DDBJ whole genome shotgun (WGS) entry which is preliminary data.</text>
</comment>
<feature type="domain" description="DC1" evidence="3">
    <location>
        <begin position="252"/>
        <end position="301"/>
    </location>
</feature>
<keyword evidence="2" id="KW-0175">Coiled coil</keyword>
<dbReference type="Gene3D" id="3.30.40.10">
    <property type="entry name" value="Zinc/RING finger domain, C3HC4 (zinc finger)"/>
    <property type="match status" value="1"/>
</dbReference>
<evidence type="ECO:0000313" key="5">
    <source>
        <dbReference type="Proteomes" id="UP001187192"/>
    </source>
</evidence>
<dbReference type="AlphaFoldDB" id="A0AA88D3K2"/>